<keyword evidence="1" id="KW-0812">Transmembrane</keyword>
<keyword evidence="3" id="KW-1185">Reference proteome</keyword>
<protein>
    <submittedName>
        <fullName evidence="2">Uncharacterized protein</fullName>
    </submittedName>
</protein>
<keyword evidence="1" id="KW-0472">Membrane</keyword>
<evidence type="ECO:0000313" key="3">
    <source>
        <dbReference type="Proteomes" id="UP000268007"/>
    </source>
</evidence>
<comment type="caution">
    <text evidence="2">The sequence shown here is derived from an EMBL/GenBank/DDBJ whole genome shotgun (WGS) entry which is preliminary data.</text>
</comment>
<accession>A0A495JAU9</accession>
<dbReference type="EMBL" id="RBKU01000001">
    <property type="protein sequence ID" value="RKR85482.1"/>
    <property type="molecule type" value="Genomic_DNA"/>
</dbReference>
<dbReference type="Proteomes" id="UP000268007">
    <property type="component" value="Unassembled WGS sequence"/>
</dbReference>
<name>A0A495JAU9_9SPHI</name>
<reference evidence="2 3" key="1">
    <citation type="submission" date="2018-10" db="EMBL/GenBank/DDBJ databases">
        <title>Genomic Encyclopedia of Archaeal and Bacterial Type Strains, Phase II (KMG-II): from individual species to whole genera.</title>
        <authorList>
            <person name="Goeker M."/>
        </authorList>
    </citation>
    <scope>NUCLEOTIDE SEQUENCE [LARGE SCALE GENOMIC DNA]</scope>
    <source>
        <strain evidence="2 3">DSM 18602</strain>
    </source>
</reference>
<keyword evidence="1" id="KW-1133">Transmembrane helix</keyword>
<dbReference type="AlphaFoldDB" id="A0A495JAU9"/>
<evidence type="ECO:0000313" key="2">
    <source>
        <dbReference type="EMBL" id="RKR85482.1"/>
    </source>
</evidence>
<proteinExistence type="predicted"/>
<gene>
    <name evidence="2" type="ORF">BDD43_5753</name>
</gene>
<feature type="transmembrane region" description="Helical" evidence="1">
    <location>
        <begin position="27"/>
        <end position="44"/>
    </location>
</feature>
<sequence length="45" mass="5376">MRIEPIIKPKDTRFDHLTDVEKKARKVAIVVAFLAVFIWMFKIIF</sequence>
<evidence type="ECO:0000256" key="1">
    <source>
        <dbReference type="SAM" id="Phobius"/>
    </source>
</evidence>
<organism evidence="2 3">
    <name type="scientific">Mucilaginibacter gracilis</name>
    <dbReference type="NCBI Taxonomy" id="423350"/>
    <lineage>
        <taxon>Bacteria</taxon>
        <taxon>Pseudomonadati</taxon>
        <taxon>Bacteroidota</taxon>
        <taxon>Sphingobacteriia</taxon>
        <taxon>Sphingobacteriales</taxon>
        <taxon>Sphingobacteriaceae</taxon>
        <taxon>Mucilaginibacter</taxon>
    </lineage>
</organism>